<dbReference type="GO" id="GO:0009249">
    <property type="term" value="P:protein lipoylation"/>
    <property type="evidence" value="ECO:0007669"/>
    <property type="project" value="TreeGrafter"/>
</dbReference>
<comment type="subcellular location">
    <subcellularLocation>
        <location evidence="5">Mitochondrion</location>
    </subcellularLocation>
</comment>
<dbReference type="SUPFAM" id="SSF51230">
    <property type="entry name" value="Single hybrid motif"/>
    <property type="match status" value="1"/>
</dbReference>
<dbReference type="AlphaFoldDB" id="A0A165PSH7"/>
<dbReference type="EMBL" id="KV425887">
    <property type="protein sequence ID" value="KZW02609.1"/>
    <property type="molecule type" value="Genomic_DNA"/>
</dbReference>
<comment type="function">
    <text evidence="5">The H protein shuttles the methylamine group of glycine from the P protein to the T protein.</text>
</comment>
<dbReference type="InterPro" id="IPR011053">
    <property type="entry name" value="Single_hybrid_motif"/>
</dbReference>
<dbReference type="InterPro" id="IPR002930">
    <property type="entry name" value="GCV_H"/>
</dbReference>
<dbReference type="InParanoid" id="A0A165PSH7"/>
<evidence type="ECO:0000313" key="8">
    <source>
        <dbReference type="Proteomes" id="UP000077266"/>
    </source>
</evidence>
<comment type="subunit">
    <text evidence="5">The glycine cleavage system is composed of four proteins: P, T, L and H.</text>
</comment>
<evidence type="ECO:0000256" key="2">
    <source>
        <dbReference type="ARBA" id="ARBA00022823"/>
    </source>
</evidence>
<proteinExistence type="inferred from homology"/>
<comment type="similarity">
    <text evidence="1 5">Belongs to the GcvH family.</text>
</comment>
<keyword evidence="2 4" id="KW-0450">Lipoyl</keyword>
<evidence type="ECO:0000313" key="7">
    <source>
        <dbReference type="EMBL" id="KZW02609.1"/>
    </source>
</evidence>
<protein>
    <recommendedName>
        <fullName evidence="5">Glycine cleavage system H protein</fullName>
    </recommendedName>
</protein>
<accession>A0A165PSH7</accession>
<dbReference type="HAMAP" id="MF_00272">
    <property type="entry name" value="GcvH"/>
    <property type="match status" value="1"/>
</dbReference>
<dbReference type="Gene3D" id="2.40.50.100">
    <property type="match status" value="1"/>
</dbReference>
<evidence type="ECO:0000259" key="6">
    <source>
        <dbReference type="PROSITE" id="PS50968"/>
    </source>
</evidence>
<feature type="modified residue" description="N6-lipoyllysine" evidence="4">
    <location>
        <position position="85"/>
    </location>
</feature>
<dbReference type="InterPro" id="IPR003016">
    <property type="entry name" value="2-oxoA_DH_lipoyl-BS"/>
</dbReference>
<dbReference type="Pfam" id="PF01597">
    <property type="entry name" value="GCV_H"/>
    <property type="match status" value="1"/>
</dbReference>
<gene>
    <name evidence="7" type="ORF">EXIGLDRAFT_759734</name>
</gene>
<name>A0A165PSH7_EXIGL</name>
<reference evidence="7 8" key="1">
    <citation type="journal article" date="2016" name="Mol. Biol. Evol.">
        <title>Comparative Genomics of Early-Diverging Mushroom-Forming Fungi Provides Insights into the Origins of Lignocellulose Decay Capabilities.</title>
        <authorList>
            <person name="Nagy L.G."/>
            <person name="Riley R."/>
            <person name="Tritt A."/>
            <person name="Adam C."/>
            <person name="Daum C."/>
            <person name="Floudas D."/>
            <person name="Sun H."/>
            <person name="Yadav J.S."/>
            <person name="Pangilinan J."/>
            <person name="Larsson K.H."/>
            <person name="Matsuura K."/>
            <person name="Barry K."/>
            <person name="Labutti K."/>
            <person name="Kuo R."/>
            <person name="Ohm R.A."/>
            <person name="Bhattacharya S.S."/>
            <person name="Shirouzu T."/>
            <person name="Yoshinaga Y."/>
            <person name="Martin F.M."/>
            <person name="Grigoriev I.V."/>
            <person name="Hibbett D.S."/>
        </authorList>
    </citation>
    <scope>NUCLEOTIDE SEQUENCE [LARGE SCALE GENOMIC DNA]</scope>
    <source>
        <strain evidence="7 8">HHB12029</strain>
    </source>
</reference>
<comment type="cofactor">
    <cofactor evidence="5">
        <name>(R)-lipoate</name>
        <dbReference type="ChEBI" id="CHEBI:83088"/>
    </cofactor>
    <text evidence="5">Binds 1 lipoyl cofactor covalently.</text>
</comment>
<keyword evidence="8" id="KW-1185">Reference proteome</keyword>
<organism evidence="7 8">
    <name type="scientific">Exidia glandulosa HHB12029</name>
    <dbReference type="NCBI Taxonomy" id="1314781"/>
    <lineage>
        <taxon>Eukaryota</taxon>
        <taxon>Fungi</taxon>
        <taxon>Dikarya</taxon>
        <taxon>Basidiomycota</taxon>
        <taxon>Agaricomycotina</taxon>
        <taxon>Agaricomycetes</taxon>
        <taxon>Auriculariales</taxon>
        <taxon>Exidiaceae</taxon>
        <taxon>Exidia</taxon>
    </lineage>
</organism>
<dbReference type="InterPro" id="IPR033753">
    <property type="entry name" value="GCV_H/Fam206"/>
</dbReference>
<feature type="domain" description="Lipoyl-binding" evidence="6">
    <location>
        <begin position="44"/>
        <end position="126"/>
    </location>
</feature>
<dbReference type="GO" id="GO:0005960">
    <property type="term" value="C:glycine cleavage complex"/>
    <property type="evidence" value="ECO:0007669"/>
    <property type="project" value="UniProtKB-UniRule"/>
</dbReference>
<dbReference type="NCBIfam" id="TIGR00527">
    <property type="entry name" value="gcvH"/>
    <property type="match status" value="1"/>
</dbReference>
<dbReference type="CDD" id="cd06848">
    <property type="entry name" value="GCS_H"/>
    <property type="match status" value="1"/>
</dbReference>
<dbReference type="PROSITE" id="PS00189">
    <property type="entry name" value="LIPOYL"/>
    <property type="match status" value="1"/>
</dbReference>
<evidence type="ECO:0000256" key="3">
    <source>
        <dbReference type="ARBA" id="ARBA00022946"/>
    </source>
</evidence>
<evidence type="ECO:0000256" key="1">
    <source>
        <dbReference type="ARBA" id="ARBA00009249"/>
    </source>
</evidence>
<evidence type="ECO:0000256" key="4">
    <source>
        <dbReference type="PIRSR" id="PIRSR617453-50"/>
    </source>
</evidence>
<dbReference type="Proteomes" id="UP000077266">
    <property type="component" value="Unassembled WGS sequence"/>
</dbReference>
<dbReference type="GO" id="GO:0019464">
    <property type="term" value="P:glycine decarboxylation via glycine cleavage system"/>
    <property type="evidence" value="ECO:0007669"/>
    <property type="project" value="UniProtKB-UniRule"/>
</dbReference>
<dbReference type="PROSITE" id="PS50968">
    <property type="entry name" value="BIOTINYL_LIPOYL"/>
    <property type="match status" value="1"/>
</dbReference>
<dbReference type="PANTHER" id="PTHR11715:SF3">
    <property type="entry name" value="GLYCINE CLEAVAGE SYSTEM H PROTEIN-RELATED"/>
    <property type="match status" value="1"/>
</dbReference>
<keyword evidence="3 5" id="KW-0809">Transit peptide</keyword>
<evidence type="ECO:0000256" key="5">
    <source>
        <dbReference type="RuleBase" id="RU364055"/>
    </source>
</evidence>
<keyword evidence="5" id="KW-0496">Mitochondrion</keyword>
<dbReference type="GO" id="GO:0005739">
    <property type="term" value="C:mitochondrion"/>
    <property type="evidence" value="ECO:0007669"/>
    <property type="project" value="UniProtKB-SubCell"/>
</dbReference>
<dbReference type="FunCoup" id="A0A165PSH7">
    <property type="interactions" value="642"/>
</dbReference>
<dbReference type="NCBIfam" id="NF002270">
    <property type="entry name" value="PRK01202.1"/>
    <property type="match status" value="1"/>
</dbReference>
<dbReference type="InterPro" id="IPR017453">
    <property type="entry name" value="GCV_H_sub"/>
</dbReference>
<dbReference type="STRING" id="1314781.A0A165PSH7"/>
<dbReference type="OrthoDB" id="10264154at2759"/>
<dbReference type="PANTHER" id="PTHR11715">
    <property type="entry name" value="GLYCINE CLEAVAGE SYSTEM H PROTEIN"/>
    <property type="match status" value="1"/>
</dbReference>
<sequence length="154" mass="16509">MLARVASRSLAASARLRLPLARTIVTKKYTKEHELIAYDSDTRTGTMSISDYAQKSLGQVAFVELPSVGADVAQEENIGTVESTKAASDIYAPISGKVVAINEELSSNPGLINKDPEGAGWLVKIEAGSSVEKELDALLTEEEYTAHCESEDAH</sequence>
<dbReference type="InterPro" id="IPR000089">
    <property type="entry name" value="Biotin_lipoyl"/>
</dbReference>